<dbReference type="InterPro" id="IPR030972">
    <property type="entry name" value="UrcA_uranyl"/>
</dbReference>
<comment type="caution">
    <text evidence="2">The sequence shown here is derived from an EMBL/GenBank/DDBJ whole genome shotgun (WGS) entry which is preliminary data.</text>
</comment>
<dbReference type="EMBL" id="JAHFVK010000002">
    <property type="protein sequence ID" value="MBT2135080.1"/>
    <property type="molecule type" value="Genomic_DNA"/>
</dbReference>
<dbReference type="RefSeq" id="WP_214536668.1">
    <property type="nucleotide sequence ID" value="NZ_JAHFVK010000002.1"/>
</dbReference>
<evidence type="ECO:0000313" key="2">
    <source>
        <dbReference type="EMBL" id="MBT2135080.1"/>
    </source>
</evidence>
<reference evidence="2 3" key="1">
    <citation type="submission" date="2021-05" db="EMBL/GenBank/DDBJ databases">
        <title>Croceibacterium sp. LX-88 genome sequence.</title>
        <authorList>
            <person name="Luo X."/>
        </authorList>
    </citation>
    <scope>NUCLEOTIDE SEQUENCE [LARGE SCALE GENOMIC DNA]</scope>
    <source>
        <strain evidence="2 3">LX-88</strain>
    </source>
</reference>
<organism evidence="2 3">
    <name type="scientific">Croceibacterium selenioxidans</name>
    <dbReference type="NCBI Taxonomy" id="2838833"/>
    <lineage>
        <taxon>Bacteria</taxon>
        <taxon>Pseudomonadati</taxon>
        <taxon>Pseudomonadota</taxon>
        <taxon>Alphaproteobacteria</taxon>
        <taxon>Sphingomonadales</taxon>
        <taxon>Erythrobacteraceae</taxon>
        <taxon>Croceibacterium</taxon>
    </lineage>
</organism>
<sequence>MTKTHHKSALPAIAFALAALVQTVPSVASAREQGRSIPVSYGDLDLTSPQGIKTLDRRLDRAVRRVCGDRTYQNLSLQAGVSECEKGTWAHINGQRQVAINKANDRLNGVATAQRSTYELPVVASAK</sequence>
<proteinExistence type="predicted"/>
<feature type="chain" id="PRO_5047330397" evidence="1">
    <location>
        <begin position="31"/>
        <end position="127"/>
    </location>
</feature>
<protein>
    <submittedName>
        <fullName evidence="2">UrcA family protein</fullName>
    </submittedName>
</protein>
<dbReference type="NCBIfam" id="TIGR04433">
    <property type="entry name" value="UrcA_uranyl"/>
    <property type="match status" value="1"/>
</dbReference>
<accession>A0ABS5W5Q2</accession>
<dbReference type="Proteomes" id="UP000811255">
    <property type="component" value="Unassembled WGS sequence"/>
</dbReference>
<name>A0ABS5W5Q2_9SPHN</name>
<evidence type="ECO:0000313" key="3">
    <source>
        <dbReference type="Proteomes" id="UP000811255"/>
    </source>
</evidence>
<evidence type="ECO:0000256" key="1">
    <source>
        <dbReference type="SAM" id="SignalP"/>
    </source>
</evidence>
<keyword evidence="3" id="KW-1185">Reference proteome</keyword>
<gene>
    <name evidence="2" type="ORF">KK137_12145</name>
</gene>
<keyword evidence="1" id="KW-0732">Signal</keyword>
<feature type="signal peptide" evidence="1">
    <location>
        <begin position="1"/>
        <end position="30"/>
    </location>
</feature>